<feature type="transmembrane region" description="Helical" evidence="1">
    <location>
        <begin position="21"/>
        <end position="41"/>
    </location>
</feature>
<sequence length="48" mass="5890">MTIKKIYLNCTMYGKFKSRQINTAIYMEMVICVFIKFYIVFFTTDFFH</sequence>
<dbReference type="EMBL" id="GBXM01053909">
    <property type="protein sequence ID" value="JAH54668.1"/>
    <property type="molecule type" value="Transcribed_RNA"/>
</dbReference>
<organism evidence="2">
    <name type="scientific">Anguilla anguilla</name>
    <name type="common">European freshwater eel</name>
    <name type="synonym">Muraena anguilla</name>
    <dbReference type="NCBI Taxonomy" id="7936"/>
    <lineage>
        <taxon>Eukaryota</taxon>
        <taxon>Metazoa</taxon>
        <taxon>Chordata</taxon>
        <taxon>Craniata</taxon>
        <taxon>Vertebrata</taxon>
        <taxon>Euteleostomi</taxon>
        <taxon>Actinopterygii</taxon>
        <taxon>Neopterygii</taxon>
        <taxon>Teleostei</taxon>
        <taxon>Anguilliformes</taxon>
        <taxon>Anguillidae</taxon>
        <taxon>Anguilla</taxon>
    </lineage>
</organism>
<protein>
    <submittedName>
        <fullName evidence="2">Uncharacterized protein</fullName>
    </submittedName>
</protein>
<keyword evidence="1" id="KW-1133">Transmembrane helix</keyword>
<evidence type="ECO:0000256" key="1">
    <source>
        <dbReference type="SAM" id="Phobius"/>
    </source>
</evidence>
<proteinExistence type="predicted"/>
<name>A0A0E9TPK5_ANGAN</name>
<reference evidence="2" key="1">
    <citation type="submission" date="2014-11" db="EMBL/GenBank/DDBJ databases">
        <authorList>
            <person name="Amaro Gonzalez C."/>
        </authorList>
    </citation>
    <scope>NUCLEOTIDE SEQUENCE</scope>
</reference>
<evidence type="ECO:0000313" key="2">
    <source>
        <dbReference type="EMBL" id="JAH54668.1"/>
    </source>
</evidence>
<dbReference type="AlphaFoldDB" id="A0A0E9TPK5"/>
<keyword evidence="1" id="KW-0812">Transmembrane</keyword>
<keyword evidence="1" id="KW-0472">Membrane</keyword>
<accession>A0A0E9TPK5</accession>
<reference evidence="2" key="2">
    <citation type="journal article" date="2015" name="Fish Shellfish Immunol.">
        <title>Early steps in the European eel (Anguilla anguilla)-Vibrio vulnificus interaction in the gills: Role of the RtxA13 toxin.</title>
        <authorList>
            <person name="Callol A."/>
            <person name="Pajuelo D."/>
            <person name="Ebbesson L."/>
            <person name="Teles M."/>
            <person name="MacKenzie S."/>
            <person name="Amaro C."/>
        </authorList>
    </citation>
    <scope>NUCLEOTIDE SEQUENCE</scope>
</reference>